<evidence type="ECO:0000313" key="1">
    <source>
        <dbReference type="EMBL" id="CAI6371370.1"/>
    </source>
</evidence>
<dbReference type="AlphaFoldDB" id="A0AAV0XS89"/>
<sequence>MASDPLIAIYVFETQHCYVQTRLNQPHRVSVPLAFKVRTPIRVVAVGRKLRARATVPVFSVLSTSRSERMTSCLACIVLSLATGLSLYPLVRSL</sequence>
<comment type="caution">
    <text evidence="1">The sequence shown here is derived from an EMBL/GenBank/DDBJ whole genome shotgun (WGS) entry which is preliminary data.</text>
</comment>
<proteinExistence type="predicted"/>
<dbReference type="Proteomes" id="UP001160148">
    <property type="component" value="Unassembled WGS sequence"/>
</dbReference>
<accession>A0AAV0XS89</accession>
<reference evidence="1 2" key="1">
    <citation type="submission" date="2023-01" db="EMBL/GenBank/DDBJ databases">
        <authorList>
            <person name="Whitehead M."/>
        </authorList>
    </citation>
    <scope>NUCLEOTIDE SEQUENCE [LARGE SCALE GENOMIC DNA]</scope>
</reference>
<organism evidence="1 2">
    <name type="scientific">Macrosiphum euphorbiae</name>
    <name type="common">potato aphid</name>
    <dbReference type="NCBI Taxonomy" id="13131"/>
    <lineage>
        <taxon>Eukaryota</taxon>
        <taxon>Metazoa</taxon>
        <taxon>Ecdysozoa</taxon>
        <taxon>Arthropoda</taxon>
        <taxon>Hexapoda</taxon>
        <taxon>Insecta</taxon>
        <taxon>Pterygota</taxon>
        <taxon>Neoptera</taxon>
        <taxon>Paraneoptera</taxon>
        <taxon>Hemiptera</taxon>
        <taxon>Sternorrhyncha</taxon>
        <taxon>Aphidomorpha</taxon>
        <taxon>Aphidoidea</taxon>
        <taxon>Aphididae</taxon>
        <taxon>Macrosiphini</taxon>
        <taxon>Macrosiphum</taxon>
    </lineage>
</organism>
<evidence type="ECO:0000313" key="2">
    <source>
        <dbReference type="Proteomes" id="UP001160148"/>
    </source>
</evidence>
<name>A0AAV0XS89_9HEMI</name>
<dbReference type="EMBL" id="CARXXK010000927">
    <property type="protein sequence ID" value="CAI6371370.1"/>
    <property type="molecule type" value="Genomic_DNA"/>
</dbReference>
<gene>
    <name evidence="1" type="ORF">MEUPH1_LOCUS25381</name>
</gene>
<keyword evidence="2" id="KW-1185">Reference proteome</keyword>
<protein>
    <submittedName>
        <fullName evidence="1">Uncharacterized protein</fullName>
    </submittedName>
</protein>